<feature type="compositionally biased region" description="Basic and acidic residues" evidence="1">
    <location>
        <begin position="465"/>
        <end position="478"/>
    </location>
</feature>
<dbReference type="KEGG" id="lbc:LACBIDRAFT_329286"/>
<dbReference type="HOGENOM" id="CLU_009876_0_0_1"/>
<sequence length="830" mass="90414">MCTSKVQYVMRRKTGCNRSKPVFFGFYIFTKTWQLATGLITNVGNWQLEKTGLWFSPVLTHPKTSLGTSEADFNAPAEDEDSFLFPNLDDSPLADDVTRNMDESKELVPRQQAGRISSSSWDVLNTGFQKIDDIIDQLANKTGHTHENIITLWKRTHTHECTGSMWNKYQKYFLANREKERRRIGDSRANCSQLKRVTNKAAEQDGFESLFVLVGNSIHEDVGLSQVHLSAGAEEEWLHMDHDTMSGLFKNHVCKRISLGLQTRLETDQKSSAEAVNTTNPKKPGPDGDSSNSGDDDDNTSKSSGLTLEKVKVIIKTGLQNLLEPYDLCLSFESIPWSKLSTTLAPAGLRIENWTRGVDFPRSIAKGATVIRKRNTSQGIKDLGIGAIQRFAESFASDATRIRVVRMDPEMLLTSKVPLYMEAPPGPSSLTKVTRRSYLDGHVDQIMDRSQEKHPRIAKLPPAHEIIEINKKERRPDGSDDSDDEPVVPPVKRRPTKKSKEIVSSSNISDADTNDTLESTVTSKSEKAKTTAKALKGKGKATATKTTAMGTASGLGAAPAAPSDQLKLISAFSAVSRAVAAASTSKPSPPTVNPAGSACIQPRPIKHQPPAISAARDPFTVKEARASGNPKGVSMRPVTPSTLTIHESTTMSKQSAFGPICIFDDPALSLSKSTSKRSVDTERSQAVISKKPRTNVDRPMSSALAMADKPLEEPIIIPKPTSSVEDTLVPGAMSMPTPPLTQGARVNPTQGYQWPYGFFPPFSFPPGYPAPPPGWTFPGMPPWNPDRPAGSASDSAPVPPYLPHPYFPQGAFPTPSAKPAEGEPGPSRLT</sequence>
<accession>B0DHJ7</accession>
<gene>
    <name evidence="2" type="ORF">LACBIDRAFT_329286</name>
</gene>
<keyword evidence="3" id="KW-1185">Reference proteome</keyword>
<organism evidence="3">
    <name type="scientific">Laccaria bicolor (strain S238N-H82 / ATCC MYA-4686)</name>
    <name type="common">Bicoloured deceiver</name>
    <name type="synonym">Laccaria laccata var. bicolor</name>
    <dbReference type="NCBI Taxonomy" id="486041"/>
    <lineage>
        <taxon>Eukaryota</taxon>
        <taxon>Fungi</taxon>
        <taxon>Dikarya</taxon>
        <taxon>Basidiomycota</taxon>
        <taxon>Agaricomycotina</taxon>
        <taxon>Agaricomycetes</taxon>
        <taxon>Agaricomycetidae</taxon>
        <taxon>Agaricales</taxon>
        <taxon>Agaricineae</taxon>
        <taxon>Hydnangiaceae</taxon>
        <taxon>Laccaria</taxon>
    </lineage>
</organism>
<evidence type="ECO:0000313" key="2">
    <source>
        <dbReference type="EMBL" id="EDR05737.1"/>
    </source>
</evidence>
<feature type="compositionally biased region" description="Basic and acidic residues" evidence="1">
    <location>
        <begin position="446"/>
        <end position="455"/>
    </location>
</feature>
<feature type="compositionally biased region" description="Polar residues" evidence="1">
    <location>
        <begin position="272"/>
        <end position="281"/>
    </location>
</feature>
<protein>
    <submittedName>
        <fullName evidence="2">Predicted protein</fullName>
    </submittedName>
</protein>
<dbReference type="Proteomes" id="UP000001194">
    <property type="component" value="Unassembled WGS sequence"/>
</dbReference>
<dbReference type="InParanoid" id="B0DHJ7"/>
<name>B0DHJ7_LACBS</name>
<reference evidence="2 3" key="1">
    <citation type="journal article" date="2008" name="Nature">
        <title>The genome of Laccaria bicolor provides insights into mycorrhizal symbiosis.</title>
        <authorList>
            <person name="Martin F."/>
            <person name="Aerts A."/>
            <person name="Ahren D."/>
            <person name="Brun A."/>
            <person name="Danchin E.G.J."/>
            <person name="Duchaussoy F."/>
            <person name="Gibon J."/>
            <person name="Kohler A."/>
            <person name="Lindquist E."/>
            <person name="Pereda V."/>
            <person name="Salamov A."/>
            <person name="Shapiro H.J."/>
            <person name="Wuyts J."/>
            <person name="Blaudez D."/>
            <person name="Buee M."/>
            <person name="Brokstein P."/>
            <person name="Canbaeck B."/>
            <person name="Cohen D."/>
            <person name="Courty P.E."/>
            <person name="Coutinho P.M."/>
            <person name="Delaruelle C."/>
            <person name="Detter J.C."/>
            <person name="Deveau A."/>
            <person name="DiFazio S."/>
            <person name="Duplessis S."/>
            <person name="Fraissinet-Tachet L."/>
            <person name="Lucic E."/>
            <person name="Frey-Klett P."/>
            <person name="Fourrey C."/>
            <person name="Feussner I."/>
            <person name="Gay G."/>
            <person name="Grimwood J."/>
            <person name="Hoegger P.J."/>
            <person name="Jain P."/>
            <person name="Kilaru S."/>
            <person name="Labbe J."/>
            <person name="Lin Y.C."/>
            <person name="Legue V."/>
            <person name="Le Tacon F."/>
            <person name="Marmeisse R."/>
            <person name="Melayah D."/>
            <person name="Montanini B."/>
            <person name="Muratet M."/>
            <person name="Nehls U."/>
            <person name="Niculita-Hirzel H."/>
            <person name="Oudot-Le Secq M.P."/>
            <person name="Peter M."/>
            <person name="Quesneville H."/>
            <person name="Rajashekar B."/>
            <person name="Reich M."/>
            <person name="Rouhier N."/>
            <person name="Schmutz J."/>
            <person name="Yin T."/>
            <person name="Chalot M."/>
            <person name="Henrissat B."/>
            <person name="Kuees U."/>
            <person name="Lucas S."/>
            <person name="Van de Peer Y."/>
            <person name="Podila G.K."/>
            <person name="Polle A."/>
            <person name="Pukkila P.J."/>
            <person name="Richardson P.M."/>
            <person name="Rouze P."/>
            <person name="Sanders I.R."/>
            <person name="Stajich J.E."/>
            <person name="Tunlid A."/>
            <person name="Tuskan G."/>
            <person name="Grigoriev I.V."/>
        </authorList>
    </citation>
    <scope>NUCLEOTIDE SEQUENCE [LARGE SCALE GENOMIC DNA]</scope>
    <source>
        <strain evidence="3">S238N-H82 / ATCC MYA-4686</strain>
    </source>
</reference>
<dbReference type="EMBL" id="DS547111">
    <property type="protein sequence ID" value="EDR05737.1"/>
    <property type="molecule type" value="Genomic_DNA"/>
</dbReference>
<feature type="region of interest" description="Disordered" evidence="1">
    <location>
        <begin position="446"/>
        <end position="544"/>
    </location>
</feature>
<feature type="compositionally biased region" description="Polar residues" evidence="1">
    <location>
        <begin position="502"/>
        <end position="518"/>
    </location>
</feature>
<dbReference type="AlphaFoldDB" id="B0DHJ7"/>
<dbReference type="GeneID" id="6079148"/>
<feature type="region of interest" description="Disordered" evidence="1">
    <location>
        <begin position="268"/>
        <end position="303"/>
    </location>
</feature>
<proteinExistence type="predicted"/>
<evidence type="ECO:0000313" key="3">
    <source>
        <dbReference type="Proteomes" id="UP000001194"/>
    </source>
</evidence>
<evidence type="ECO:0000256" key="1">
    <source>
        <dbReference type="SAM" id="MobiDB-lite"/>
    </source>
</evidence>
<feature type="compositionally biased region" description="Pro residues" evidence="1">
    <location>
        <begin position="797"/>
        <end position="806"/>
    </location>
</feature>
<feature type="region of interest" description="Disordered" evidence="1">
    <location>
        <begin position="779"/>
        <end position="830"/>
    </location>
</feature>
<dbReference type="RefSeq" id="XP_001883413.1">
    <property type="nucleotide sequence ID" value="XM_001883378.1"/>
</dbReference>